<dbReference type="InterPro" id="IPR042242">
    <property type="entry name" value="RecO_C"/>
</dbReference>
<dbReference type="InterPro" id="IPR022572">
    <property type="entry name" value="DNA_rep/recomb_RecO_N"/>
</dbReference>
<reference evidence="11" key="1">
    <citation type="journal article" date="2020" name="MBio">
        <title>Horizontal gene transfer to a defensive symbiont with a reduced genome amongst a multipartite beetle microbiome.</title>
        <authorList>
            <person name="Waterworth S.C."/>
            <person name="Florez L.V."/>
            <person name="Rees E.R."/>
            <person name="Hertweck C."/>
            <person name="Kaltenpoth M."/>
            <person name="Kwan J.C."/>
        </authorList>
    </citation>
    <scope>NUCLEOTIDE SEQUENCE [LARGE SCALE GENOMIC DNA]</scope>
</reference>
<dbReference type="Proteomes" id="UP000487117">
    <property type="component" value="Unassembled WGS sequence"/>
</dbReference>
<comment type="similarity">
    <text evidence="2 8">Belongs to the RecO family.</text>
</comment>
<evidence type="ECO:0000256" key="6">
    <source>
        <dbReference type="ARBA" id="ARBA00023204"/>
    </source>
</evidence>
<feature type="domain" description="DNA replication/recombination mediator RecO N-terminal" evidence="9">
    <location>
        <begin position="4"/>
        <end position="78"/>
    </location>
</feature>
<sequence length="239" mass="25966">MLIEDDTGYVLHARAYRETSLLVDVLSAHHGRLGVLARGVSTPKGQVLRAALQPLQWIRFSALQRGELAQLRGAEALDAAPRLAGAAMLAGFYLSELTLRLAPREDPLPELYLAYGEARARLAVGAGLAWTLRRFERELLAALGLGFDLDTASDGQPIDPAARYALDPEQGPQRMLSLRTGERQAAATGTALLALAADEEPEAADLASLRLPMRQVLSHHLGPRGLKSWDLLEQLSPRR</sequence>
<comment type="caution">
    <text evidence="10">The sequence shown here is derived from an EMBL/GenBank/DDBJ whole genome shotgun (WGS) entry which is preliminary data.</text>
</comment>
<evidence type="ECO:0000256" key="4">
    <source>
        <dbReference type="ARBA" id="ARBA00022763"/>
    </source>
</evidence>
<evidence type="ECO:0000313" key="10">
    <source>
        <dbReference type="EMBL" id="KAF1016012.1"/>
    </source>
</evidence>
<evidence type="ECO:0000256" key="3">
    <source>
        <dbReference type="ARBA" id="ARBA00021310"/>
    </source>
</evidence>
<evidence type="ECO:0000313" key="11">
    <source>
        <dbReference type="Proteomes" id="UP000487117"/>
    </source>
</evidence>
<protein>
    <recommendedName>
        <fullName evidence="3 8">DNA repair protein RecO</fullName>
    </recommendedName>
    <alternativeName>
        <fullName evidence="7 8">Recombination protein O</fullName>
    </alternativeName>
</protein>
<dbReference type="SUPFAM" id="SSF50249">
    <property type="entry name" value="Nucleic acid-binding proteins"/>
    <property type="match status" value="1"/>
</dbReference>
<evidence type="ECO:0000256" key="5">
    <source>
        <dbReference type="ARBA" id="ARBA00023172"/>
    </source>
</evidence>
<accession>A0A7V8FHS8</accession>
<proteinExistence type="inferred from homology"/>
<comment type="function">
    <text evidence="1 8">Involved in DNA repair and RecF pathway recombination.</text>
</comment>
<evidence type="ECO:0000256" key="8">
    <source>
        <dbReference type="HAMAP-Rule" id="MF_00201"/>
    </source>
</evidence>
<evidence type="ECO:0000259" key="9">
    <source>
        <dbReference type="Pfam" id="PF11967"/>
    </source>
</evidence>
<dbReference type="InterPro" id="IPR003717">
    <property type="entry name" value="RecO"/>
</dbReference>
<dbReference type="NCBIfam" id="TIGR00613">
    <property type="entry name" value="reco"/>
    <property type="match status" value="1"/>
</dbReference>
<dbReference type="Gene3D" id="2.40.50.140">
    <property type="entry name" value="Nucleic acid-binding proteins"/>
    <property type="match status" value="1"/>
</dbReference>
<dbReference type="HAMAP" id="MF_00201">
    <property type="entry name" value="RecO"/>
    <property type="match status" value="1"/>
</dbReference>
<keyword evidence="6 8" id="KW-0234">DNA repair</keyword>
<dbReference type="PANTHER" id="PTHR33991:SF1">
    <property type="entry name" value="DNA REPAIR PROTEIN RECO"/>
    <property type="match status" value="1"/>
</dbReference>
<dbReference type="GO" id="GO:0006302">
    <property type="term" value="P:double-strand break repair"/>
    <property type="evidence" value="ECO:0007669"/>
    <property type="project" value="TreeGrafter"/>
</dbReference>
<gene>
    <name evidence="8 10" type="primary">recO</name>
    <name evidence="10" type="ORF">GAK31_01496</name>
</gene>
<evidence type="ECO:0000256" key="1">
    <source>
        <dbReference type="ARBA" id="ARBA00003065"/>
    </source>
</evidence>
<dbReference type="AlphaFoldDB" id="A0A7V8FHS8"/>
<keyword evidence="5 8" id="KW-0233">DNA recombination</keyword>
<dbReference type="GO" id="GO:0006310">
    <property type="term" value="P:DNA recombination"/>
    <property type="evidence" value="ECO:0007669"/>
    <property type="project" value="UniProtKB-UniRule"/>
</dbReference>
<evidence type="ECO:0000256" key="2">
    <source>
        <dbReference type="ARBA" id="ARBA00007452"/>
    </source>
</evidence>
<dbReference type="Pfam" id="PF02565">
    <property type="entry name" value="RecO_C"/>
    <property type="match status" value="1"/>
</dbReference>
<dbReference type="Gene3D" id="1.20.1440.120">
    <property type="entry name" value="Recombination protein O, C-terminal domain"/>
    <property type="match status" value="1"/>
</dbReference>
<evidence type="ECO:0000256" key="7">
    <source>
        <dbReference type="ARBA" id="ARBA00033409"/>
    </source>
</evidence>
<dbReference type="GO" id="GO:0043590">
    <property type="term" value="C:bacterial nucleoid"/>
    <property type="evidence" value="ECO:0007669"/>
    <property type="project" value="TreeGrafter"/>
</dbReference>
<dbReference type="EMBL" id="WNDS01000002">
    <property type="protein sequence ID" value="KAF1016012.1"/>
    <property type="molecule type" value="Genomic_DNA"/>
</dbReference>
<dbReference type="PANTHER" id="PTHR33991">
    <property type="entry name" value="DNA REPAIR PROTEIN RECO"/>
    <property type="match status" value="1"/>
</dbReference>
<keyword evidence="4 8" id="KW-0227">DNA damage</keyword>
<dbReference type="Pfam" id="PF11967">
    <property type="entry name" value="RecO_N"/>
    <property type="match status" value="1"/>
</dbReference>
<name>A0A7V8FHS8_STEMA</name>
<organism evidence="10 11">
    <name type="scientific">Stenotrophomonas maltophilia</name>
    <name type="common">Pseudomonas maltophilia</name>
    <name type="synonym">Xanthomonas maltophilia</name>
    <dbReference type="NCBI Taxonomy" id="40324"/>
    <lineage>
        <taxon>Bacteria</taxon>
        <taxon>Pseudomonadati</taxon>
        <taxon>Pseudomonadota</taxon>
        <taxon>Gammaproteobacteria</taxon>
        <taxon>Lysobacterales</taxon>
        <taxon>Lysobacteraceae</taxon>
        <taxon>Stenotrophomonas</taxon>
        <taxon>Stenotrophomonas maltophilia group</taxon>
    </lineage>
</organism>
<dbReference type="InterPro" id="IPR012340">
    <property type="entry name" value="NA-bd_OB-fold"/>
</dbReference>